<feature type="region of interest" description="Disordered" evidence="17">
    <location>
        <begin position="1192"/>
        <end position="1213"/>
    </location>
</feature>
<dbReference type="InterPro" id="IPR038900">
    <property type="entry name" value="TMC"/>
</dbReference>
<evidence type="ECO:0000259" key="19">
    <source>
        <dbReference type="PROSITE" id="PS50157"/>
    </source>
</evidence>
<name>A0AA88IQW3_TACVA</name>
<evidence type="ECO:0000256" key="17">
    <source>
        <dbReference type="SAM" id="MobiDB-lite"/>
    </source>
</evidence>
<organism evidence="20 21">
    <name type="scientific">Tachysurus vachellii</name>
    <name type="common">Darkbarbel catfish</name>
    <name type="synonym">Pelteobagrus vachellii</name>
    <dbReference type="NCBI Taxonomy" id="175792"/>
    <lineage>
        <taxon>Eukaryota</taxon>
        <taxon>Metazoa</taxon>
        <taxon>Chordata</taxon>
        <taxon>Craniata</taxon>
        <taxon>Vertebrata</taxon>
        <taxon>Euteleostomi</taxon>
        <taxon>Actinopterygii</taxon>
        <taxon>Neopterygii</taxon>
        <taxon>Teleostei</taxon>
        <taxon>Ostariophysi</taxon>
        <taxon>Siluriformes</taxon>
        <taxon>Bagridae</taxon>
        <taxon>Tachysurus</taxon>
    </lineage>
</organism>
<dbReference type="EMBL" id="JAVHJS010000024">
    <property type="protein sequence ID" value="KAK2818368.1"/>
    <property type="molecule type" value="Genomic_DNA"/>
</dbReference>
<dbReference type="InterPro" id="IPR036236">
    <property type="entry name" value="Znf_C2H2_sf"/>
</dbReference>
<dbReference type="GO" id="GO:0008381">
    <property type="term" value="F:mechanosensitive monoatomic ion channel activity"/>
    <property type="evidence" value="ECO:0007669"/>
    <property type="project" value="TreeGrafter"/>
</dbReference>
<dbReference type="InterPro" id="IPR012496">
    <property type="entry name" value="TMC_dom"/>
</dbReference>
<feature type="domain" description="BTB" evidence="18">
    <location>
        <begin position="781"/>
        <end position="844"/>
    </location>
</feature>
<proteinExistence type="inferred from homology"/>
<dbReference type="SUPFAM" id="SSF54695">
    <property type="entry name" value="POZ domain"/>
    <property type="match status" value="1"/>
</dbReference>
<dbReference type="InterPro" id="IPR000210">
    <property type="entry name" value="BTB/POZ_dom"/>
</dbReference>
<evidence type="ECO:0000256" key="3">
    <source>
        <dbReference type="ARBA" id="ARBA00006510"/>
    </source>
</evidence>
<evidence type="ECO:0000256" key="15">
    <source>
        <dbReference type="PROSITE-ProRule" id="PRU00042"/>
    </source>
</evidence>
<feature type="region of interest" description="Disordered" evidence="17">
    <location>
        <begin position="33"/>
        <end position="70"/>
    </location>
</feature>
<feature type="transmembrane region" description="Helical" evidence="16">
    <location>
        <begin position="368"/>
        <end position="392"/>
    </location>
</feature>
<dbReference type="Pfam" id="PF07810">
    <property type="entry name" value="TMC"/>
    <property type="match status" value="1"/>
</dbReference>
<feature type="domain" description="C2H2-type" evidence="19">
    <location>
        <begin position="1231"/>
        <end position="1258"/>
    </location>
</feature>
<keyword evidence="5" id="KW-0479">Metal-binding</keyword>
<evidence type="ECO:0000256" key="14">
    <source>
        <dbReference type="ARBA" id="ARBA00023242"/>
    </source>
</evidence>
<feature type="compositionally biased region" description="Gly residues" evidence="17">
    <location>
        <begin position="1352"/>
        <end position="1365"/>
    </location>
</feature>
<dbReference type="GO" id="GO:1990837">
    <property type="term" value="F:sequence-specific double-stranded DNA binding"/>
    <property type="evidence" value="ECO:0007669"/>
    <property type="project" value="UniProtKB-ARBA"/>
</dbReference>
<dbReference type="Proteomes" id="UP001187315">
    <property type="component" value="Unassembled WGS sequence"/>
</dbReference>
<feature type="transmembrane region" description="Helical" evidence="16">
    <location>
        <begin position="412"/>
        <end position="435"/>
    </location>
</feature>
<feature type="transmembrane region" description="Helical" evidence="16">
    <location>
        <begin position="235"/>
        <end position="255"/>
    </location>
</feature>
<dbReference type="Pfam" id="PF00651">
    <property type="entry name" value="BTB"/>
    <property type="match status" value="1"/>
</dbReference>
<keyword evidence="10" id="KW-0805">Transcription regulation</keyword>
<evidence type="ECO:0000256" key="8">
    <source>
        <dbReference type="ARBA" id="ARBA00022833"/>
    </source>
</evidence>
<feature type="transmembrane region" description="Helical" evidence="16">
    <location>
        <begin position="267"/>
        <end position="289"/>
    </location>
</feature>
<feature type="compositionally biased region" description="Pro residues" evidence="17">
    <location>
        <begin position="1199"/>
        <end position="1213"/>
    </location>
</feature>
<feature type="domain" description="C2H2-type" evidence="19">
    <location>
        <begin position="1315"/>
        <end position="1342"/>
    </location>
</feature>
<dbReference type="PANTHER" id="PTHR23302:SF42">
    <property type="entry name" value="TRANSMEMBRANE CHANNEL-LIKE PROTEIN 7"/>
    <property type="match status" value="1"/>
</dbReference>
<dbReference type="InterPro" id="IPR013087">
    <property type="entry name" value="Znf_C2H2_type"/>
</dbReference>
<dbReference type="PROSITE" id="PS00028">
    <property type="entry name" value="ZINC_FINGER_C2H2_1"/>
    <property type="match status" value="4"/>
</dbReference>
<dbReference type="SMART" id="SM00225">
    <property type="entry name" value="BTB"/>
    <property type="match status" value="1"/>
</dbReference>
<dbReference type="GO" id="GO:0008270">
    <property type="term" value="F:zinc ion binding"/>
    <property type="evidence" value="ECO:0007669"/>
    <property type="project" value="UniProtKB-KW"/>
</dbReference>
<keyword evidence="12 16" id="KW-0472">Membrane</keyword>
<evidence type="ECO:0000256" key="13">
    <source>
        <dbReference type="ARBA" id="ARBA00023163"/>
    </source>
</evidence>
<dbReference type="SMART" id="SM00355">
    <property type="entry name" value="ZnF_C2H2"/>
    <property type="match status" value="4"/>
</dbReference>
<keyword evidence="13" id="KW-0804">Transcription</keyword>
<dbReference type="GO" id="GO:0005886">
    <property type="term" value="C:plasma membrane"/>
    <property type="evidence" value="ECO:0007669"/>
    <property type="project" value="InterPro"/>
</dbReference>
<feature type="transmembrane region" description="Helical" evidence="16">
    <location>
        <begin position="176"/>
        <end position="195"/>
    </location>
</feature>
<accession>A0AA88IQW3</accession>
<evidence type="ECO:0000256" key="5">
    <source>
        <dbReference type="ARBA" id="ARBA00022723"/>
    </source>
</evidence>
<evidence type="ECO:0000259" key="18">
    <source>
        <dbReference type="PROSITE" id="PS50097"/>
    </source>
</evidence>
<dbReference type="SUPFAM" id="SSF57667">
    <property type="entry name" value="beta-beta-alpha zinc fingers"/>
    <property type="match status" value="2"/>
</dbReference>
<sequence>MDAVDGVFYSSRQAGVSNPLLDQLPSYQSLLYRRKSSGSSKRRSSARGHYSSTSSSSEVGASGEGRTIGGGGLQDRKWAYGRGDRIIRGTTEHRPARELPWTMEEKRKHRELQQDRELGVCSPWRISTRHYLKRMKEDSMVLMNTLQLWRSDIHLIEGMFGTGILSYFSFLRFLVLLNFVMFLLMFTFVMLPIIVSKHTSSINSTLTVGGATGSECSVYSHSSSQKGLVMFHQHIIDLLSGTGFLEHTYLFYGYYNVETVNVSNFSYNLPLAYVLCTITYLLLSLIWIVKRSAAGFRRKLIQDEDRFQSFCNKIFAGWDFCITNENAARLKHSSLLYELKTDLEEERIRQKMAERSQKEKCRIYSIRVALNLFVIAVLVCCFYCIYTATIFSQQAQAQDTRYNFIVELIFEYLPSIVITLANFITPIIFSIIISFEDYSPAFEIRFTLLRCVFMRLASIGVLLFSLWSQITCLSTGDRPCPCGYNHTLYPCWETHVGQEMYKLMIFDFLIIGAVTVFVEFPRKILVNHCDWGLVKWLGQQEFSIPQNVLEIVYGQTICWIGTFYCPLMPAISTIKYFLVFYIKKVTLVNNCRPASRPFRASSSNFFFLAVLLIGLALATLPVTVSIAQIRSSGACGAFMNYSTSWEAVPRSVSQLPSGLQSVFNTLASEACAVSFFVITCLAMFYVIALAGAHKRVINQLRDQLAMEGRDKRFLMQKLCQAQSNPRCRGSQKPSSSSVFLCVRGVVMAACSSDTVHYIRLQNASECVLESLRSQRRDGVFCDVTVRIQDASLRAHACVLAAGSPFFQDKLLLGHSEISVPPLVPADAVLQLVDFLYSGSMVLLRSQALRMLTAASILQIKSVIDECTQIISASSNHKQAAAAAAAAAAKARSQEGGAVGGAMTGFGYTMEECSEVTSESTEQPNTHFISQHQAGLQTGAGQGETASIEGSGVGRMMPPLSDLMCRGDGLGASGGGASLKPVSCSQEIQTYMLNQNAERTTAQNQSQNRAESGHTPINNPASLGRGGSGVGFVGVAEELPVGMERFSEGEELEDRGRDGERDRGAGHSRKQRQPLRLQVMGPEQVVVKDEENLQEGENLFQLDEQQDTTHSQSHTQTYGQAGFYEEQNVYAGGFWPQTDTSQALVSNPRSRGNKPLSPPTSSHINNQMLFQYPVSESQPSSFFVGGAMTMDSMSESCQQAPPPPPLTPAPPPPASACVAGPSFTAQGSETSFDCSHCGKSLRSRKNYSKHMFIHSGQKPHQCSICWRSFSLRDYLLKHMVVHTGVRAFQCSVCSKRFTQKSSLNVHMRTHRVERNFSCTVCNRAFTHRTLLERHALQHQHPAPPIKPPTNHGAMGGAGGAGPGPAP</sequence>
<feature type="region of interest" description="Disordered" evidence="17">
    <location>
        <begin position="1336"/>
        <end position="1365"/>
    </location>
</feature>
<evidence type="ECO:0000256" key="1">
    <source>
        <dbReference type="ARBA" id="ARBA00004123"/>
    </source>
</evidence>
<feature type="compositionally biased region" description="Polar residues" evidence="17">
    <location>
        <begin position="997"/>
        <end position="1020"/>
    </location>
</feature>
<dbReference type="PANTHER" id="PTHR23302">
    <property type="entry name" value="TRANSMEMBRANE CHANNEL-RELATED"/>
    <property type="match status" value="1"/>
</dbReference>
<keyword evidence="4 16" id="KW-0812">Transmembrane</keyword>
<evidence type="ECO:0000313" key="21">
    <source>
        <dbReference type="Proteomes" id="UP001187315"/>
    </source>
</evidence>
<feature type="compositionally biased region" description="Basic residues" evidence="17">
    <location>
        <begin position="33"/>
        <end position="46"/>
    </location>
</feature>
<dbReference type="GO" id="GO:0005634">
    <property type="term" value="C:nucleus"/>
    <property type="evidence" value="ECO:0007669"/>
    <property type="project" value="UniProtKB-SubCell"/>
</dbReference>
<gene>
    <name evidence="20" type="ORF">Q7C36_022301</name>
</gene>
<dbReference type="InterPro" id="IPR011333">
    <property type="entry name" value="SKP1/BTB/POZ_sf"/>
</dbReference>
<evidence type="ECO:0000256" key="10">
    <source>
        <dbReference type="ARBA" id="ARBA00023015"/>
    </source>
</evidence>
<evidence type="ECO:0000256" key="4">
    <source>
        <dbReference type="ARBA" id="ARBA00022692"/>
    </source>
</evidence>
<evidence type="ECO:0000256" key="16">
    <source>
        <dbReference type="RuleBase" id="RU310713"/>
    </source>
</evidence>
<keyword evidence="14" id="KW-0539">Nucleus</keyword>
<feature type="compositionally biased region" description="Low complexity" evidence="17">
    <location>
        <begin position="47"/>
        <end position="61"/>
    </location>
</feature>
<keyword evidence="9 16" id="KW-1133">Transmembrane helix</keyword>
<evidence type="ECO:0000313" key="20">
    <source>
        <dbReference type="EMBL" id="KAK2818368.1"/>
    </source>
</evidence>
<feature type="compositionally biased region" description="Polar residues" evidence="17">
    <location>
        <begin position="1139"/>
        <end position="1149"/>
    </location>
</feature>
<dbReference type="PROSITE" id="PS50097">
    <property type="entry name" value="BTB"/>
    <property type="match status" value="1"/>
</dbReference>
<feature type="domain" description="C2H2-type" evidence="19">
    <location>
        <begin position="1259"/>
        <end position="1286"/>
    </location>
</feature>
<keyword evidence="7 15" id="KW-0863">Zinc-finger</keyword>
<feature type="transmembrane region" description="Helical" evidence="16">
    <location>
        <begin position="605"/>
        <end position="629"/>
    </location>
</feature>
<protein>
    <recommendedName>
        <fullName evidence="16">Transmembrane channel-like protein</fullName>
    </recommendedName>
</protein>
<feature type="transmembrane region" description="Helical" evidence="16">
    <location>
        <begin position="500"/>
        <end position="518"/>
    </location>
</feature>
<dbReference type="Gene3D" id="3.30.160.60">
    <property type="entry name" value="Classic Zinc Finger"/>
    <property type="match status" value="3"/>
</dbReference>
<evidence type="ECO:0000256" key="9">
    <source>
        <dbReference type="ARBA" id="ARBA00022989"/>
    </source>
</evidence>
<keyword evidence="11" id="KW-0238">DNA-binding</keyword>
<dbReference type="FunFam" id="3.30.160.60:FF:000315">
    <property type="entry name" value="Zinc finger and BTB domain-containing protein 20"/>
    <property type="match status" value="1"/>
</dbReference>
<keyword evidence="6" id="KW-0677">Repeat</keyword>
<feature type="transmembrane region" description="Helical" evidence="16">
    <location>
        <begin position="447"/>
        <end position="467"/>
    </location>
</feature>
<comment type="caution">
    <text evidence="20">The sequence shown here is derived from an EMBL/GenBank/DDBJ whole genome shotgun (WGS) entry which is preliminary data.</text>
</comment>
<dbReference type="Gene3D" id="3.30.710.10">
    <property type="entry name" value="Potassium Channel Kv1.1, Chain A"/>
    <property type="match status" value="1"/>
</dbReference>
<dbReference type="FunFam" id="3.30.160.60:FF:000304">
    <property type="entry name" value="Zinc finger and BTB domain-containing protein 20"/>
    <property type="match status" value="1"/>
</dbReference>
<dbReference type="Pfam" id="PF00096">
    <property type="entry name" value="zf-C2H2"/>
    <property type="match status" value="4"/>
</dbReference>
<keyword evidence="21" id="KW-1185">Reference proteome</keyword>
<feature type="region of interest" description="Disordered" evidence="17">
    <location>
        <begin position="1042"/>
        <end position="1075"/>
    </location>
</feature>
<dbReference type="PROSITE" id="PS50157">
    <property type="entry name" value="ZINC_FINGER_C2H2_2"/>
    <property type="match status" value="4"/>
</dbReference>
<feature type="domain" description="C2H2-type" evidence="19">
    <location>
        <begin position="1287"/>
        <end position="1314"/>
    </location>
</feature>
<evidence type="ECO:0000256" key="2">
    <source>
        <dbReference type="ARBA" id="ARBA00004141"/>
    </source>
</evidence>
<feature type="region of interest" description="Disordered" evidence="17">
    <location>
        <begin position="997"/>
        <end position="1028"/>
    </location>
</feature>
<reference evidence="20" key="1">
    <citation type="submission" date="2023-08" db="EMBL/GenBank/DDBJ databases">
        <title>Pelteobagrus vachellii genome.</title>
        <authorList>
            <person name="Liu H."/>
        </authorList>
    </citation>
    <scope>NUCLEOTIDE SEQUENCE</scope>
    <source>
        <strain evidence="20">PRFRI_2022a</strain>
        <tissue evidence="20">Muscle</tissue>
    </source>
</reference>
<feature type="region of interest" description="Disordered" evidence="17">
    <location>
        <begin position="1139"/>
        <end position="1163"/>
    </location>
</feature>
<comment type="similarity">
    <text evidence="3 16">Belongs to the TMC family.</text>
</comment>
<evidence type="ECO:0000256" key="11">
    <source>
        <dbReference type="ARBA" id="ARBA00023125"/>
    </source>
</evidence>
<feature type="compositionally biased region" description="Basic and acidic residues" evidence="17">
    <location>
        <begin position="1053"/>
        <end position="1064"/>
    </location>
</feature>
<evidence type="ECO:0000256" key="12">
    <source>
        <dbReference type="ARBA" id="ARBA00023136"/>
    </source>
</evidence>
<evidence type="ECO:0000256" key="7">
    <source>
        <dbReference type="ARBA" id="ARBA00022771"/>
    </source>
</evidence>
<evidence type="ECO:0000256" key="6">
    <source>
        <dbReference type="ARBA" id="ARBA00022737"/>
    </source>
</evidence>
<feature type="transmembrane region" description="Helical" evidence="16">
    <location>
        <begin position="672"/>
        <end position="692"/>
    </location>
</feature>
<keyword evidence="8" id="KW-0862">Zinc</keyword>
<comment type="subcellular location">
    <subcellularLocation>
        <location evidence="2 16">Membrane</location>
        <topology evidence="2 16">Multi-pass membrane protein</topology>
    </subcellularLocation>
    <subcellularLocation>
        <location evidence="1">Nucleus</location>
    </subcellularLocation>
</comment>